<sequence>MYTYIVIPILGIKKGNIVGEALKRTHKHLEVLGGARKHSEDFGRTRKHSEERRSTRIRADISFGPLEDLSENLLPLRAR</sequence>
<accession>A0A914DD53</accession>
<dbReference type="Proteomes" id="UP000887540">
    <property type="component" value="Unplaced"/>
</dbReference>
<keyword evidence="1" id="KW-1185">Reference proteome</keyword>
<reference evidence="2" key="1">
    <citation type="submission" date="2022-11" db="UniProtKB">
        <authorList>
            <consortium name="WormBaseParasite"/>
        </authorList>
    </citation>
    <scope>IDENTIFICATION</scope>
</reference>
<name>A0A914DD53_9BILA</name>
<organism evidence="1 2">
    <name type="scientific">Acrobeloides nanus</name>
    <dbReference type="NCBI Taxonomy" id="290746"/>
    <lineage>
        <taxon>Eukaryota</taxon>
        <taxon>Metazoa</taxon>
        <taxon>Ecdysozoa</taxon>
        <taxon>Nematoda</taxon>
        <taxon>Chromadorea</taxon>
        <taxon>Rhabditida</taxon>
        <taxon>Tylenchina</taxon>
        <taxon>Cephalobomorpha</taxon>
        <taxon>Cephaloboidea</taxon>
        <taxon>Cephalobidae</taxon>
        <taxon>Acrobeloides</taxon>
    </lineage>
</organism>
<proteinExistence type="predicted"/>
<protein>
    <submittedName>
        <fullName evidence="2">Uncharacterized protein</fullName>
    </submittedName>
</protein>
<evidence type="ECO:0000313" key="2">
    <source>
        <dbReference type="WBParaSite" id="ACRNAN_scaffold2209.g16112.t1"/>
    </source>
</evidence>
<evidence type="ECO:0000313" key="1">
    <source>
        <dbReference type="Proteomes" id="UP000887540"/>
    </source>
</evidence>
<dbReference type="AlphaFoldDB" id="A0A914DD53"/>
<dbReference type="WBParaSite" id="ACRNAN_scaffold2209.g16112.t1">
    <property type="protein sequence ID" value="ACRNAN_scaffold2209.g16112.t1"/>
    <property type="gene ID" value="ACRNAN_scaffold2209.g16112"/>
</dbReference>